<proteinExistence type="predicted"/>
<evidence type="ECO:0000313" key="1">
    <source>
        <dbReference type="EMBL" id="MCD9642722.1"/>
    </source>
</evidence>
<sequence length="139" mass="15988">KYLLRRALKQVKVQLKKKELGPCRGGLYEEWIGHLREDVLGLIGVACRSKCAWGSFKAELICEGFTRYEIATIYGAFVYVFLIDELRQQRRKWMINVLSRPRASCLLVTKLFKEDGALLLESDMHFWSPENTLASSGLC</sequence>
<organism evidence="1 2">
    <name type="scientific">Datura stramonium</name>
    <name type="common">Jimsonweed</name>
    <name type="synonym">Common thornapple</name>
    <dbReference type="NCBI Taxonomy" id="4076"/>
    <lineage>
        <taxon>Eukaryota</taxon>
        <taxon>Viridiplantae</taxon>
        <taxon>Streptophyta</taxon>
        <taxon>Embryophyta</taxon>
        <taxon>Tracheophyta</taxon>
        <taxon>Spermatophyta</taxon>
        <taxon>Magnoliopsida</taxon>
        <taxon>eudicotyledons</taxon>
        <taxon>Gunneridae</taxon>
        <taxon>Pentapetalae</taxon>
        <taxon>asterids</taxon>
        <taxon>lamiids</taxon>
        <taxon>Solanales</taxon>
        <taxon>Solanaceae</taxon>
        <taxon>Solanoideae</taxon>
        <taxon>Datureae</taxon>
        <taxon>Datura</taxon>
    </lineage>
</organism>
<feature type="non-terminal residue" evidence="1">
    <location>
        <position position="1"/>
    </location>
</feature>
<protein>
    <submittedName>
        <fullName evidence="1">Uncharacterized protein</fullName>
    </submittedName>
</protein>
<evidence type="ECO:0000313" key="2">
    <source>
        <dbReference type="Proteomes" id="UP000823775"/>
    </source>
</evidence>
<keyword evidence="2" id="KW-1185">Reference proteome</keyword>
<comment type="caution">
    <text evidence="1">The sequence shown here is derived from an EMBL/GenBank/DDBJ whole genome shotgun (WGS) entry which is preliminary data.</text>
</comment>
<reference evidence="1 2" key="1">
    <citation type="journal article" date="2021" name="BMC Genomics">
        <title>Datura genome reveals duplications of psychoactive alkaloid biosynthetic genes and high mutation rate following tissue culture.</title>
        <authorList>
            <person name="Rajewski A."/>
            <person name="Carter-House D."/>
            <person name="Stajich J."/>
            <person name="Litt A."/>
        </authorList>
    </citation>
    <scope>NUCLEOTIDE SEQUENCE [LARGE SCALE GENOMIC DNA]</scope>
    <source>
        <strain evidence="1">AR-01</strain>
    </source>
</reference>
<accession>A0ABS8V6Y4</accession>
<gene>
    <name evidence="1" type="ORF">HAX54_029630</name>
</gene>
<name>A0ABS8V6Y4_DATST</name>
<dbReference type="Proteomes" id="UP000823775">
    <property type="component" value="Unassembled WGS sequence"/>
</dbReference>
<dbReference type="EMBL" id="JACEIK010003687">
    <property type="protein sequence ID" value="MCD9642722.1"/>
    <property type="molecule type" value="Genomic_DNA"/>
</dbReference>